<reference evidence="1 2" key="1">
    <citation type="journal article" date="2018" name="Front. Plant Sci.">
        <title>Red Clover (Trifolium pratense) and Zigzag Clover (T. medium) - A Picture of Genomic Similarities and Differences.</title>
        <authorList>
            <person name="Dluhosova J."/>
            <person name="Istvanek J."/>
            <person name="Nedelnik J."/>
            <person name="Repkova J."/>
        </authorList>
    </citation>
    <scope>NUCLEOTIDE SEQUENCE [LARGE SCALE GENOMIC DNA]</scope>
    <source>
        <strain evidence="2">cv. 10/8</strain>
        <tissue evidence="1">Leaf</tissue>
    </source>
</reference>
<proteinExistence type="predicted"/>
<accession>A0A392QFB2</accession>
<evidence type="ECO:0000313" key="1">
    <source>
        <dbReference type="EMBL" id="MCI21975.1"/>
    </source>
</evidence>
<name>A0A392QFB2_9FABA</name>
<keyword evidence="2" id="KW-1185">Reference proteome</keyword>
<sequence length="55" mass="5929">STQVCACSLGEDHHSLGERAHQLLAEREELARPRHVSPVTGLVPALSRQALASSR</sequence>
<protein>
    <submittedName>
        <fullName evidence="1">Uncharacterized protein</fullName>
    </submittedName>
</protein>
<dbReference type="EMBL" id="LXQA010127857">
    <property type="protein sequence ID" value="MCI21975.1"/>
    <property type="molecule type" value="Genomic_DNA"/>
</dbReference>
<organism evidence="1 2">
    <name type="scientific">Trifolium medium</name>
    <dbReference type="NCBI Taxonomy" id="97028"/>
    <lineage>
        <taxon>Eukaryota</taxon>
        <taxon>Viridiplantae</taxon>
        <taxon>Streptophyta</taxon>
        <taxon>Embryophyta</taxon>
        <taxon>Tracheophyta</taxon>
        <taxon>Spermatophyta</taxon>
        <taxon>Magnoliopsida</taxon>
        <taxon>eudicotyledons</taxon>
        <taxon>Gunneridae</taxon>
        <taxon>Pentapetalae</taxon>
        <taxon>rosids</taxon>
        <taxon>fabids</taxon>
        <taxon>Fabales</taxon>
        <taxon>Fabaceae</taxon>
        <taxon>Papilionoideae</taxon>
        <taxon>50 kb inversion clade</taxon>
        <taxon>NPAAA clade</taxon>
        <taxon>Hologalegina</taxon>
        <taxon>IRL clade</taxon>
        <taxon>Trifolieae</taxon>
        <taxon>Trifolium</taxon>
    </lineage>
</organism>
<dbReference type="Proteomes" id="UP000265520">
    <property type="component" value="Unassembled WGS sequence"/>
</dbReference>
<evidence type="ECO:0000313" key="2">
    <source>
        <dbReference type="Proteomes" id="UP000265520"/>
    </source>
</evidence>
<feature type="non-terminal residue" evidence="1">
    <location>
        <position position="1"/>
    </location>
</feature>
<dbReference type="AlphaFoldDB" id="A0A392QFB2"/>
<comment type="caution">
    <text evidence="1">The sequence shown here is derived from an EMBL/GenBank/DDBJ whole genome shotgun (WGS) entry which is preliminary data.</text>
</comment>